<evidence type="ECO:0008006" key="4">
    <source>
        <dbReference type="Google" id="ProtNLM"/>
    </source>
</evidence>
<comment type="caution">
    <text evidence="2">The sequence shown here is derived from an EMBL/GenBank/DDBJ whole genome shotgun (WGS) entry which is preliminary data.</text>
</comment>
<accession>A0ABV5H8M0</accession>
<evidence type="ECO:0000313" key="2">
    <source>
        <dbReference type="EMBL" id="MFB9108248.1"/>
    </source>
</evidence>
<feature type="signal peptide" evidence="1">
    <location>
        <begin position="1"/>
        <end position="19"/>
    </location>
</feature>
<gene>
    <name evidence="2" type="ORF">ACFFVK_06635</name>
</gene>
<dbReference type="RefSeq" id="WP_278010905.1">
    <property type="nucleotide sequence ID" value="NZ_CP121112.1"/>
</dbReference>
<evidence type="ECO:0000313" key="3">
    <source>
        <dbReference type="Proteomes" id="UP001589562"/>
    </source>
</evidence>
<protein>
    <recommendedName>
        <fullName evidence="4">Lipoprotein</fullName>
    </recommendedName>
</protein>
<proteinExistence type="predicted"/>
<feature type="chain" id="PRO_5046397565" description="Lipoprotein" evidence="1">
    <location>
        <begin position="20"/>
        <end position="227"/>
    </location>
</feature>
<dbReference type="Proteomes" id="UP001589562">
    <property type="component" value="Unassembled WGS sequence"/>
</dbReference>
<name>A0ABV5H8M0_9FLAO</name>
<keyword evidence="3" id="KW-1185">Reference proteome</keyword>
<keyword evidence="1" id="KW-0732">Signal</keyword>
<organism evidence="2 3">
    <name type="scientific">Flavobacterium gyeonganense</name>
    <dbReference type="NCBI Taxonomy" id="1310418"/>
    <lineage>
        <taxon>Bacteria</taxon>
        <taxon>Pseudomonadati</taxon>
        <taxon>Bacteroidota</taxon>
        <taxon>Flavobacteriia</taxon>
        <taxon>Flavobacteriales</taxon>
        <taxon>Flavobacteriaceae</taxon>
        <taxon>Flavobacterium</taxon>
    </lineage>
</organism>
<dbReference type="EMBL" id="JBHMFE010000009">
    <property type="protein sequence ID" value="MFB9108248.1"/>
    <property type="molecule type" value="Genomic_DNA"/>
</dbReference>
<reference evidence="2 3" key="1">
    <citation type="submission" date="2024-09" db="EMBL/GenBank/DDBJ databases">
        <authorList>
            <person name="Sun Q."/>
            <person name="Mori K."/>
        </authorList>
    </citation>
    <scope>NUCLEOTIDE SEQUENCE [LARGE SCALE GENOMIC DNA]</scope>
    <source>
        <strain evidence="2 3">CECT 8365</strain>
    </source>
</reference>
<dbReference type="PROSITE" id="PS51257">
    <property type="entry name" value="PROKAR_LIPOPROTEIN"/>
    <property type="match status" value="1"/>
</dbReference>
<sequence>MRKLIFLITLLGLLTSCCNEPMYSGPDDNYATALDTLKNYNDYILGKFDGKFLVSTNVFSKGYSASIVSNPNDSSYIQYQIAYKLKENNVEKSAFVSFRLLESKAKLNSGNNYRYKSFADFVHFFDRNTFVYYQENKPIEKVHNVWVKYQNLYNIDNDIYEYDSYKFENKISPKNFSFIIDSINVIENPIKKVEVYYSFKCIGVNSHKNKISIESGKGKSTFQYNEY</sequence>
<evidence type="ECO:0000256" key="1">
    <source>
        <dbReference type="SAM" id="SignalP"/>
    </source>
</evidence>